<accession>A0A6I4UT05</accession>
<dbReference type="Gene3D" id="2.60.120.1440">
    <property type="match status" value="1"/>
</dbReference>
<evidence type="ECO:0000259" key="3">
    <source>
        <dbReference type="Pfam" id="PF04773"/>
    </source>
</evidence>
<feature type="region of interest" description="Disordered" evidence="1">
    <location>
        <begin position="1"/>
        <end position="20"/>
    </location>
</feature>
<reference evidence="5 6" key="1">
    <citation type="submission" date="2019-12" db="EMBL/GenBank/DDBJ databases">
        <title>Genomic-based taxomic classification of the family Erythrobacteraceae.</title>
        <authorList>
            <person name="Xu L."/>
        </authorList>
    </citation>
    <scope>NUCLEOTIDE SEQUENCE [LARGE SCALE GENOMIC DNA]</scope>
    <source>
        <strain evidence="5 6">MCCC 1K02066</strain>
    </source>
</reference>
<dbReference type="InterPro" id="IPR032623">
    <property type="entry name" value="FecR_N"/>
</dbReference>
<dbReference type="InterPro" id="IPR012373">
    <property type="entry name" value="Ferrdict_sens_TM"/>
</dbReference>
<proteinExistence type="predicted"/>
<keyword evidence="6" id="KW-1185">Reference proteome</keyword>
<gene>
    <name evidence="5" type="ORF">GRI75_03600</name>
</gene>
<organism evidence="5 6">
    <name type="scientific">Croceibacterium soli</name>
    <dbReference type="NCBI Taxonomy" id="1739690"/>
    <lineage>
        <taxon>Bacteria</taxon>
        <taxon>Pseudomonadati</taxon>
        <taxon>Pseudomonadota</taxon>
        <taxon>Alphaproteobacteria</taxon>
        <taxon>Sphingomonadales</taxon>
        <taxon>Erythrobacteraceae</taxon>
        <taxon>Croceibacterium</taxon>
    </lineage>
</organism>
<dbReference type="Pfam" id="PF16220">
    <property type="entry name" value="DUF4880"/>
    <property type="match status" value="1"/>
</dbReference>
<keyword evidence="2" id="KW-0812">Transmembrane</keyword>
<dbReference type="InterPro" id="IPR006860">
    <property type="entry name" value="FecR"/>
</dbReference>
<dbReference type="Proteomes" id="UP000469159">
    <property type="component" value="Unassembled WGS sequence"/>
</dbReference>
<sequence length="338" mass="36682">MTTVTPLRPGSGPSSAQDQARDWVLRLDEEPAAAAECDAWRSLDPAHDQAFREAGRVWDMAPALESLIGEDWRSEAEALGRSPLSRAREWAVRGKGRFVLPAALAASLALAVFVPGLFRPPPVEVETTVAQTQLLPLADGSRVTVGARSDVQVRFSDDERRVTLASGQAFFDVAPDPARPFVVHAGKAEIRVTGTKFDVRRIGDDVEVSVLEGRVELRRRRLAGLLRESEPARVLGAGEGSVLDEGRAFTPTAPAPVVPGEWRSGRLYYSEAPIAEIVADLQRYSTVPIRLADPEVGRMKVTTSFRSSDIDRFVANLEAALPVESRRTADGAITLSAR</sequence>
<dbReference type="PANTHER" id="PTHR30273:SF2">
    <property type="entry name" value="PROTEIN FECR"/>
    <property type="match status" value="1"/>
</dbReference>
<comment type="caution">
    <text evidence="5">The sequence shown here is derived from an EMBL/GenBank/DDBJ whole genome shotgun (WGS) entry which is preliminary data.</text>
</comment>
<dbReference type="GO" id="GO:0016989">
    <property type="term" value="F:sigma factor antagonist activity"/>
    <property type="evidence" value="ECO:0007669"/>
    <property type="project" value="TreeGrafter"/>
</dbReference>
<dbReference type="OrthoDB" id="9798846at2"/>
<dbReference type="EMBL" id="WTYK01000002">
    <property type="protein sequence ID" value="MXP40733.1"/>
    <property type="molecule type" value="Genomic_DNA"/>
</dbReference>
<name>A0A6I4UT05_9SPHN</name>
<feature type="transmembrane region" description="Helical" evidence="2">
    <location>
        <begin position="98"/>
        <end position="118"/>
    </location>
</feature>
<evidence type="ECO:0000313" key="6">
    <source>
        <dbReference type="Proteomes" id="UP000469159"/>
    </source>
</evidence>
<keyword evidence="2" id="KW-1133">Transmembrane helix</keyword>
<evidence type="ECO:0000256" key="2">
    <source>
        <dbReference type="SAM" id="Phobius"/>
    </source>
</evidence>
<evidence type="ECO:0000256" key="1">
    <source>
        <dbReference type="SAM" id="MobiDB-lite"/>
    </source>
</evidence>
<dbReference type="PIRSF" id="PIRSF018266">
    <property type="entry name" value="FecR"/>
    <property type="match status" value="1"/>
</dbReference>
<dbReference type="PANTHER" id="PTHR30273">
    <property type="entry name" value="PERIPLASMIC SIGNAL SENSOR AND SIGMA FACTOR ACTIVATOR FECR-RELATED"/>
    <property type="match status" value="1"/>
</dbReference>
<protein>
    <submittedName>
        <fullName evidence="5">DUF4880 domain-containing protein</fullName>
    </submittedName>
</protein>
<evidence type="ECO:0000313" key="5">
    <source>
        <dbReference type="EMBL" id="MXP40733.1"/>
    </source>
</evidence>
<dbReference type="Pfam" id="PF04773">
    <property type="entry name" value="FecR"/>
    <property type="match status" value="1"/>
</dbReference>
<feature type="domain" description="FecR N-terminal" evidence="4">
    <location>
        <begin position="18"/>
        <end position="56"/>
    </location>
</feature>
<dbReference type="Gene3D" id="3.55.50.30">
    <property type="match status" value="1"/>
</dbReference>
<dbReference type="RefSeq" id="WP_160745600.1">
    <property type="nucleotide sequence ID" value="NZ_WTYK01000002.1"/>
</dbReference>
<evidence type="ECO:0000259" key="4">
    <source>
        <dbReference type="Pfam" id="PF16220"/>
    </source>
</evidence>
<keyword evidence="2" id="KW-0472">Membrane</keyword>
<feature type="domain" description="FecR protein" evidence="3">
    <location>
        <begin position="125"/>
        <end position="216"/>
    </location>
</feature>
<dbReference type="AlphaFoldDB" id="A0A6I4UT05"/>